<evidence type="ECO:0000256" key="2">
    <source>
        <dbReference type="ARBA" id="ARBA00004613"/>
    </source>
</evidence>
<keyword evidence="15" id="KW-1185">Reference proteome</keyword>
<feature type="signal peptide" evidence="12">
    <location>
        <begin position="1"/>
        <end position="32"/>
    </location>
</feature>
<dbReference type="EMBL" id="WJBH02000010">
    <property type="protein sequence ID" value="KAI9551396.1"/>
    <property type="molecule type" value="Genomic_DNA"/>
</dbReference>
<accession>A0AAD5KWQ5</accession>
<dbReference type="GO" id="GO:0016603">
    <property type="term" value="F:glutaminyl-peptide cyclotransferase activity"/>
    <property type="evidence" value="ECO:0007669"/>
    <property type="project" value="UniProtKB-EC"/>
</dbReference>
<dbReference type="PANTHER" id="PTHR12283">
    <property type="entry name" value="GLUTAMINYL-PEPTIDE CYCLOTRANSFERASE"/>
    <property type="match status" value="1"/>
</dbReference>
<feature type="chain" id="PRO_5041955190" description="Glutaminyl-peptide cyclotransferase" evidence="12">
    <location>
        <begin position="33"/>
        <end position="353"/>
    </location>
</feature>
<dbReference type="InterPro" id="IPR007484">
    <property type="entry name" value="Peptidase_M28"/>
</dbReference>
<evidence type="ECO:0000256" key="8">
    <source>
        <dbReference type="ARBA" id="ARBA00022723"/>
    </source>
</evidence>
<feature type="domain" description="Peptidase M28" evidence="13">
    <location>
        <begin position="120"/>
        <end position="344"/>
    </location>
</feature>
<evidence type="ECO:0000313" key="14">
    <source>
        <dbReference type="EMBL" id="KAI9551396.1"/>
    </source>
</evidence>
<dbReference type="PANTHER" id="PTHR12283:SF6">
    <property type="entry name" value="GLUTAMINYL-PEPTIDE CYCLOTRANSFERASE-RELATED"/>
    <property type="match status" value="1"/>
</dbReference>
<evidence type="ECO:0000256" key="11">
    <source>
        <dbReference type="ARBA" id="ARBA00023315"/>
    </source>
</evidence>
<dbReference type="AlphaFoldDB" id="A0AAD5KWQ5"/>
<evidence type="ECO:0000256" key="12">
    <source>
        <dbReference type="SAM" id="SignalP"/>
    </source>
</evidence>
<evidence type="ECO:0000256" key="6">
    <source>
        <dbReference type="ARBA" id="ARBA00022525"/>
    </source>
</evidence>
<dbReference type="Proteomes" id="UP000820818">
    <property type="component" value="Linkage Group LG10"/>
</dbReference>
<dbReference type="GO" id="GO:0005576">
    <property type="term" value="C:extracellular region"/>
    <property type="evidence" value="ECO:0007669"/>
    <property type="project" value="UniProtKB-SubCell"/>
</dbReference>
<reference evidence="14 15" key="1">
    <citation type="submission" date="2022-05" db="EMBL/GenBank/DDBJ databases">
        <title>A multi-omics perspective on studying reproductive biology in Daphnia sinensis.</title>
        <authorList>
            <person name="Jia J."/>
        </authorList>
    </citation>
    <scope>NUCLEOTIDE SEQUENCE [LARGE SCALE GENOMIC DNA]</scope>
    <source>
        <strain evidence="14 15">WSL</strain>
    </source>
</reference>
<gene>
    <name evidence="14" type="ORF">GHT06_021729</name>
</gene>
<dbReference type="EC" id="2.3.2.5" evidence="4"/>
<evidence type="ECO:0000256" key="7">
    <source>
        <dbReference type="ARBA" id="ARBA00022679"/>
    </source>
</evidence>
<evidence type="ECO:0000256" key="3">
    <source>
        <dbReference type="ARBA" id="ARBA00006014"/>
    </source>
</evidence>
<comment type="subcellular location">
    <subcellularLocation>
        <location evidence="2">Secreted</location>
    </subcellularLocation>
</comment>
<keyword evidence="8" id="KW-0479">Metal-binding</keyword>
<keyword evidence="9" id="KW-0862">Zinc</keyword>
<keyword evidence="7" id="KW-0808">Transferase</keyword>
<name>A0AAD5KWQ5_9CRUS</name>
<comment type="caution">
    <text evidence="14">The sequence shown here is derived from an EMBL/GenBank/DDBJ whole genome shotgun (WGS) entry which is preliminary data.</text>
</comment>
<dbReference type="InterPro" id="IPR040234">
    <property type="entry name" value="QC/QCL"/>
</dbReference>
<dbReference type="GO" id="GO:0008270">
    <property type="term" value="F:zinc ion binding"/>
    <property type="evidence" value="ECO:0007669"/>
    <property type="project" value="TreeGrafter"/>
</dbReference>
<dbReference type="SUPFAM" id="SSF53187">
    <property type="entry name" value="Zn-dependent exopeptidases"/>
    <property type="match status" value="1"/>
</dbReference>
<evidence type="ECO:0000259" key="13">
    <source>
        <dbReference type="Pfam" id="PF04389"/>
    </source>
</evidence>
<protein>
    <recommendedName>
        <fullName evidence="5">Glutaminyl-peptide cyclotransferase</fullName>
        <ecNumber evidence="4">2.3.2.5</ecNumber>
    </recommendedName>
</protein>
<organism evidence="14 15">
    <name type="scientific">Daphnia sinensis</name>
    <dbReference type="NCBI Taxonomy" id="1820382"/>
    <lineage>
        <taxon>Eukaryota</taxon>
        <taxon>Metazoa</taxon>
        <taxon>Ecdysozoa</taxon>
        <taxon>Arthropoda</taxon>
        <taxon>Crustacea</taxon>
        <taxon>Branchiopoda</taxon>
        <taxon>Diplostraca</taxon>
        <taxon>Cladocera</taxon>
        <taxon>Anomopoda</taxon>
        <taxon>Daphniidae</taxon>
        <taxon>Daphnia</taxon>
        <taxon>Daphnia similis group</taxon>
    </lineage>
</organism>
<evidence type="ECO:0000256" key="1">
    <source>
        <dbReference type="ARBA" id="ARBA00000001"/>
    </source>
</evidence>
<comment type="similarity">
    <text evidence="3">Belongs to the glutaminyl-peptide cyclotransferase family.</text>
</comment>
<evidence type="ECO:0000256" key="5">
    <source>
        <dbReference type="ARBA" id="ARBA00016861"/>
    </source>
</evidence>
<comment type="catalytic activity">
    <reaction evidence="1">
        <text>N-terminal L-glutaminyl-[peptide] = N-terminal 5-oxo-L-prolyl-[peptide] + NH4(+)</text>
        <dbReference type="Rhea" id="RHEA:23652"/>
        <dbReference type="Rhea" id="RHEA-COMP:11736"/>
        <dbReference type="Rhea" id="RHEA-COMP:11846"/>
        <dbReference type="ChEBI" id="CHEBI:28938"/>
        <dbReference type="ChEBI" id="CHEBI:64722"/>
        <dbReference type="ChEBI" id="CHEBI:87215"/>
        <dbReference type="EC" id="2.3.2.5"/>
    </reaction>
</comment>
<dbReference type="Pfam" id="PF04389">
    <property type="entry name" value="Peptidase_M28"/>
    <property type="match status" value="1"/>
</dbReference>
<dbReference type="InterPro" id="IPR037457">
    <property type="entry name" value="M28_QC"/>
</dbReference>
<proteinExistence type="inferred from homology"/>
<evidence type="ECO:0000256" key="4">
    <source>
        <dbReference type="ARBA" id="ARBA00012012"/>
    </source>
</evidence>
<sequence>MWEITWLPRGNTKMISINGIFLILSLLGQSQAQAWFQAKSSHQANVLNLEQLKYVSGLSDMQRFDVTIDPILVPRVVGTPNHARVREYIMREMQSLGWHVETDKFTADTPRPHGKKTFENIITTLDPSAQRRLVLACHYDSKYTRDGNFIGATDSAAPCAMMITLAKDLAPKLDQQKQNGKAVTLQFIFFDGEEAFKDWNARDSIYGARNLAQKWEATSYPKGNRDGTNELHRMDLMVLLDLLGARNPNFYSYISSGDRWFKHAASIETRLRNANLLTTSNQIFLSDFAPGGIEDDHIPFMRRKVPILHLITTPFPDVWHTNGDNKSALDYNTIDDLNKILRVFVVEYLQVNI</sequence>
<keyword evidence="6" id="KW-0964">Secreted</keyword>
<keyword evidence="12" id="KW-0732">Signal</keyword>
<evidence type="ECO:0000313" key="15">
    <source>
        <dbReference type="Proteomes" id="UP000820818"/>
    </source>
</evidence>
<dbReference type="Gene3D" id="3.40.630.10">
    <property type="entry name" value="Zn peptidases"/>
    <property type="match status" value="1"/>
</dbReference>
<dbReference type="FunFam" id="3.40.630.10:FF:000029">
    <property type="entry name" value="Glutaminyl-peptide cyclotransferase"/>
    <property type="match status" value="1"/>
</dbReference>
<keyword evidence="10" id="KW-1015">Disulfide bond</keyword>
<evidence type="ECO:0000256" key="10">
    <source>
        <dbReference type="ARBA" id="ARBA00023157"/>
    </source>
</evidence>
<dbReference type="CDD" id="cd03880">
    <property type="entry name" value="M28_QC_like"/>
    <property type="match status" value="1"/>
</dbReference>
<evidence type="ECO:0000256" key="9">
    <source>
        <dbReference type="ARBA" id="ARBA00022833"/>
    </source>
</evidence>
<keyword evidence="11" id="KW-0012">Acyltransferase</keyword>